<evidence type="ECO:0000313" key="4">
    <source>
        <dbReference type="Proteomes" id="UP000604825"/>
    </source>
</evidence>
<organism evidence="3 4">
    <name type="scientific">Miscanthus lutarioriparius</name>
    <dbReference type="NCBI Taxonomy" id="422564"/>
    <lineage>
        <taxon>Eukaryota</taxon>
        <taxon>Viridiplantae</taxon>
        <taxon>Streptophyta</taxon>
        <taxon>Embryophyta</taxon>
        <taxon>Tracheophyta</taxon>
        <taxon>Spermatophyta</taxon>
        <taxon>Magnoliopsida</taxon>
        <taxon>Liliopsida</taxon>
        <taxon>Poales</taxon>
        <taxon>Poaceae</taxon>
        <taxon>PACMAD clade</taxon>
        <taxon>Panicoideae</taxon>
        <taxon>Andropogonodae</taxon>
        <taxon>Andropogoneae</taxon>
        <taxon>Saccharinae</taxon>
        <taxon>Miscanthus</taxon>
    </lineage>
</organism>
<dbReference type="GO" id="GO:0035251">
    <property type="term" value="F:UDP-glucosyltransferase activity"/>
    <property type="evidence" value="ECO:0007669"/>
    <property type="project" value="TreeGrafter"/>
</dbReference>
<dbReference type="OrthoDB" id="5835829at2759"/>
<evidence type="ECO:0000256" key="1">
    <source>
        <dbReference type="ARBA" id="ARBA00009995"/>
    </source>
</evidence>
<evidence type="ECO:0000256" key="2">
    <source>
        <dbReference type="SAM" id="MobiDB-lite"/>
    </source>
</evidence>
<dbReference type="Gene3D" id="3.40.50.2000">
    <property type="entry name" value="Glycogen Phosphorylase B"/>
    <property type="match status" value="1"/>
</dbReference>
<feature type="region of interest" description="Disordered" evidence="2">
    <location>
        <begin position="281"/>
        <end position="327"/>
    </location>
</feature>
<accession>A0A811SCD3</accession>
<comment type="caution">
    <text evidence="3">The sequence shown here is derived from an EMBL/GenBank/DDBJ whole genome shotgun (WGS) entry which is preliminary data.</text>
</comment>
<reference evidence="3" key="1">
    <citation type="submission" date="2020-10" db="EMBL/GenBank/DDBJ databases">
        <authorList>
            <person name="Han B."/>
            <person name="Lu T."/>
            <person name="Zhao Q."/>
            <person name="Huang X."/>
            <person name="Zhao Y."/>
        </authorList>
    </citation>
    <scope>NUCLEOTIDE SEQUENCE</scope>
</reference>
<comment type="similarity">
    <text evidence="1">Belongs to the UDP-glycosyltransferase family.</text>
</comment>
<dbReference type="PANTHER" id="PTHR48047:SF223">
    <property type="entry name" value="GLYCOSYLTRANSFERASE"/>
    <property type="match status" value="1"/>
</dbReference>
<keyword evidence="4" id="KW-1185">Reference proteome</keyword>
<sequence>MTSQVPASILARGDAEGDGGRTKVAHFVFVPLREQGHLIPAVDTALLLATHGALCTIVALVRQTVESAQRTGLPVRLVEFPLDYAESGLPEEADDADRVPPNYMWNYYRAMALLRAPIESYLRAHAPYPTCIVSDFVHPWTTELAANLGVPRLSFFSMCAFSLLCQHNLERWVNSSRLLCCFLKKGSNVSVSFHNSRLKSSGKNTRQLAKLTIGRNLELRKDEDGRGVSPEELRKDWRSVLQAMAVIQGSRLGEATGDADAPMAAVQTQRGDGIGDRWLVDHPNHPLGPPMAREKVRGDEGVGPGASSGGSQSRGGKSSRTTSSTRAEADGVIVNTVLDLEPEYVTGYAAAREMKVWTQDMIFFEPEQLLDQTRTTVST</sequence>
<dbReference type="SUPFAM" id="SSF53756">
    <property type="entry name" value="UDP-Glycosyltransferase/glycogen phosphorylase"/>
    <property type="match status" value="1"/>
</dbReference>
<proteinExistence type="inferred from homology"/>
<gene>
    <name evidence="3" type="ORF">NCGR_LOCUS63962</name>
</gene>
<dbReference type="Proteomes" id="UP000604825">
    <property type="component" value="Unassembled WGS sequence"/>
</dbReference>
<dbReference type="EMBL" id="CAJGYO010000019">
    <property type="protein sequence ID" value="CAD6339864.1"/>
    <property type="molecule type" value="Genomic_DNA"/>
</dbReference>
<protein>
    <submittedName>
        <fullName evidence="3">Uncharacterized protein</fullName>
    </submittedName>
</protein>
<evidence type="ECO:0000313" key="3">
    <source>
        <dbReference type="EMBL" id="CAD6339864.1"/>
    </source>
</evidence>
<dbReference type="PANTHER" id="PTHR48047">
    <property type="entry name" value="GLYCOSYLTRANSFERASE"/>
    <property type="match status" value="1"/>
</dbReference>
<name>A0A811SCD3_9POAL</name>
<feature type="compositionally biased region" description="Low complexity" evidence="2">
    <location>
        <begin position="309"/>
        <end position="326"/>
    </location>
</feature>
<dbReference type="AlphaFoldDB" id="A0A811SCD3"/>